<name>A0A1R1B0V3_PAELA</name>
<evidence type="ECO:0000313" key="2">
    <source>
        <dbReference type="Proteomes" id="UP000187074"/>
    </source>
</evidence>
<sequence length="248" mass="29073">MPLTSSRSTQQMKQVPVQSVDVWMPADEEPGPGTMPLYDIIRFPVIDWQFRWQRPQQMSEQFAQQGHRVFYVNPEIIGLGKEEATREEINRQVKVKNIDRNIWLVTLCAKQPLNLYQDQMDDWDIQYLKWSVEHVRDKFGLSQLVSIVDLPFWTPLVIAMDQHHIVYDCMDHHAGFSTNDKTMLLLEEQLLREAELVVTTSQHLYDWAAPYNPSTVLIRNAADTARFWKQPEEVLPELESIHQPIIGY</sequence>
<proteinExistence type="predicted"/>
<protein>
    <recommendedName>
        <fullName evidence="3">Glycosyltransferase family 1 protein</fullName>
    </recommendedName>
</protein>
<dbReference type="STRING" id="1401.BK123_16260"/>
<evidence type="ECO:0000313" key="1">
    <source>
        <dbReference type="EMBL" id="OME92169.1"/>
    </source>
</evidence>
<dbReference type="AlphaFoldDB" id="A0A1R1B0V3"/>
<dbReference type="Gene3D" id="3.40.50.11010">
    <property type="match status" value="1"/>
</dbReference>
<dbReference type="EMBL" id="MRTF01000005">
    <property type="protein sequence ID" value="OME92169.1"/>
    <property type="molecule type" value="Genomic_DNA"/>
</dbReference>
<evidence type="ECO:0008006" key="3">
    <source>
        <dbReference type="Google" id="ProtNLM"/>
    </source>
</evidence>
<dbReference type="Proteomes" id="UP000187074">
    <property type="component" value="Unassembled WGS sequence"/>
</dbReference>
<comment type="caution">
    <text evidence="1">The sequence shown here is derived from an EMBL/GenBank/DDBJ whole genome shotgun (WGS) entry which is preliminary data.</text>
</comment>
<organism evidence="1 2">
    <name type="scientific">Paenibacillus lautus</name>
    <name type="common">Bacillus lautus</name>
    <dbReference type="NCBI Taxonomy" id="1401"/>
    <lineage>
        <taxon>Bacteria</taxon>
        <taxon>Bacillati</taxon>
        <taxon>Bacillota</taxon>
        <taxon>Bacilli</taxon>
        <taxon>Bacillales</taxon>
        <taxon>Paenibacillaceae</taxon>
        <taxon>Paenibacillus</taxon>
    </lineage>
</organism>
<reference evidence="1 2" key="1">
    <citation type="submission" date="2016-11" db="EMBL/GenBank/DDBJ databases">
        <title>Paenibacillus species isolates.</title>
        <authorList>
            <person name="Beno S.M."/>
        </authorList>
    </citation>
    <scope>NUCLEOTIDE SEQUENCE [LARGE SCALE GENOMIC DNA]</scope>
    <source>
        <strain evidence="1 2">FSL F4-0100</strain>
    </source>
</reference>
<accession>A0A1R1B0V3</accession>
<gene>
    <name evidence="1" type="ORF">BK123_16260</name>
</gene>